<dbReference type="AlphaFoldDB" id="A0A8J4R3G9"/>
<dbReference type="PANTHER" id="PTHR11926:SF774">
    <property type="entry name" value="UDP-GLYCOSYLTRANSFERASE 85A1-RELATED"/>
    <property type="match status" value="1"/>
</dbReference>
<protein>
    <submittedName>
        <fullName evidence="4">Uncharacterized protein</fullName>
    </submittedName>
</protein>
<dbReference type="Proteomes" id="UP000737018">
    <property type="component" value="Unassembled WGS sequence"/>
</dbReference>
<evidence type="ECO:0000313" key="4">
    <source>
        <dbReference type="EMBL" id="KAF3956978.1"/>
    </source>
</evidence>
<dbReference type="InterPro" id="IPR002213">
    <property type="entry name" value="UDP_glucos_trans"/>
</dbReference>
<proteinExistence type="inferred from homology"/>
<evidence type="ECO:0000256" key="1">
    <source>
        <dbReference type="ARBA" id="ARBA00009995"/>
    </source>
</evidence>
<dbReference type="FunFam" id="3.40.50.2000:FF:000152">
    <property type="entry name" value="Glycosyltransferase"/>
    <property type="match status" value="1"/>
</dbReference>
<evidence type="ECO:0000313" key="5">
    <source>
        <dbReference type="Proteomes" id="UP000737018"/>
    </source>
</evidence>
<name>A0A8J4R3G9_9ROSI</name>
<sequence length="465" mass="52369">MEFSSVERTTVSHIVAMPFPGRGHINPMMNLCKLLSSKSKKHHLLITFVVTEEWLGYIGSDPKPNNIRFASIPNVVPPERLKAADFPGFYEAVMTKMEAPFEELLDQLEHPVDAMLGDVELLWTISVGNRRNIPVASVWTMPAVFFSMLHHWNLFLPNRHLPLNSLELGKQHVDHIPGLSSTQVADLQTIIHETDPRVLQLAMECISRVPKAQFLLLTSAYELEPQAFDTLNAIFPFPVYPIGPAIPYLELEHNSSITRTHNIPDYLQWLDSHPADSVLYISLGSFLSVSFTQMDEIAAGLRNSGVRFLWVARGEASRLKENCGDLGLVVPWCDQLKVLCHSSVGGFWTHCGWNSTLEAIFAGVPMLTFPLFLDQVPISRRIVEDWKIGWRVKRSTVGSDMSVTKEEISELVQRFMNVESEEGKELRERARGLKDICRQATVEGGSSYTNLDAFLEGISQSHVDH</sequence>
<accession>A0A8J4R3G9</accession>
<dbReference type="SUPFAM" id="SSF53756">
    <property type="entry name" value="UDP-Glycosyltransferase/glycogen phosphorylase"/>
    <property type="match status" value="1"/>
</dbReference>
<keyword evidence="5" id="KW-1185">Reference proteome</keyword>
<keyword evidence="2" id="KW-0328">Glycosyltransferase</keyword>
<dbReference type="EMBL" id="JRKL02002947">
    <property type="protein sequence ID" value="KAF3956978.1"/>
    <property type="molecule type" value="Genomic_DNA"/>
</dbReference>
<organism evidence="4 5">
    <name type="scientific">Castanea mollissima</name>
    <name type="common">Chinese chestnut</name>
    <dbReference type="NCBI Taxonomy" id="60419"/>
    <lineage>
        <taxon>Eukaryota</taxon>
        <taxon>Viridiplantae</taxon>
        <taxon>Streptophyta</taxon>
        <taxon>Embryophyta</taxon>
        <taxon>Tracheophyta</taxon>
        <taxon>Spermatophyta</taxon>
        <taxon>Magnoliopsida</taxon>
        <taxon>eudicotyledons</taxon>
        <taxon>Gunneridae</taxon>
        <taxon>Pentapetalae</taxon>
        <taxon>rosids</taxon>
        <taxon>fabids</taxon>
        <taxon>Fagales</taxon>
        <taxon>Fagaceae</taxon>
        <taxon>Castanea</taxon>
    </lineage>
</organism>
<dbReference type="FunFam" id="3.40.50.2000:FF:000138">
    <property type="entry name" value="Glycosyltransferase"/>
    <property type="match status" value="1"/>
</dbReference>
<dbReference type="Pfam" id="PF00201">
    <property type="entry name" value="UDPGT"/>
    <property type="match status" value="1"/>
</dbReference>
<evidence type="ECO:0000256" key="3">
    <source>
        <dbReference type="ARBA" id="ARBA00022679"/>
    </source>
</evidence>
<dbReference type="GO" id="GO:0080043">
    <property type="term" value="F:quercetin 3-O-glucosyltransferase activity"/>
    <property type="evidence" value="ECO:0007669"/>
    <property type="project" value="TreeGrafter"/>
</dbReference>
<comment type="caution">
    <text evidence="4">The sequence shown here is derived from an EMBL/GenBank/DDBJ whole genome shotgun (WGS) entry which is preliminary data.</text>
</comment>
<dbReference type="GO" id="GO:0080044">
    <property type="term" value="F:quercetin 7-O-glucosyltransferase activity"/>
    <property type="evidence" value="ECO:0007669"/>
    <property type="project" value="TreeGrafter"/>
</dbReference>
<keyword evidence="3" id="KW-0808">Transferase</keyword>
<dbReference type="OrthoDB" id="5835829at2759"/>
<evidence type="ECO:0000256" key="2">
    <source>
        <dbReference type="ARBA" id="ARBA00022676"/>
    </source>
</evidence>
<dbReference type="Gene3D" id="3.40.50.2000">
    <property type="entry name" value="Glycogen Phosphorylase B"/>
    <property type="match status" value="2"/>
</dbReference>
<gene>
    <name evidence="4" type="ORF">CMV_017965</name>
</gene>
<reference evidence="4" key="1">
    <citation type="submission" date="2020-03" db="EMBL/GenBank/DDBJ databases">
        <title>Castanea mollissima Vanexum genome sequencing.</title>
        <authorList>
            <person name="Staton M."/>
        </authorList>
    </citation>
    <scope>NUCLEOTIDE SEQUENCE</scope>
    <source>
        <tissue evidence="4">Leaf</tissue>
    </source>
</reference>
<comment type="similarity">
    <text evidence="1">Belongs to the UDP-glycosyltransferase family.</text>
</comment>
<dbReference type="PANTHER" id="PTHR11926">
    <property type="entry name" value="GLUCOSYL/GLUCURONOSYL TRANSFERASES"/>
    <property type="match status" value="1"/>
</dbReference>
<dbReference type="CDD" id="cd03784">
    <property type="entry name" value="GT1_Gtf-like"/>
    <property type="match status" value="1"/>
</dbReference>